<comment type="caution">
    <text evidence="1">The sequence shown here is derived from an EMBL/GenBank/DDBJ whole genome shotgun (WGS) entry which is preliminary data.</text>
</comment>
<proteinExistence type="predicted"/>
<keyword evidence="2" id="KW-1185">Reference proteome</keyword>
<sequence length="279" mass="30773">MAKQVSLFTLGESTSLPEYDAHRLLASTCFVLGIDPDDPDEEAVCAVVEQGAEAVFARNLAYLEAETRRAGELWKETCLAVPLLESIALKDTLESLRAFPARYQPRFFAHEIPADIDYPLSCPVPESTKGVNYVTAYLEQLKAECLFMQVFDRARCHAVLRAVHPQYGELILNLFEPVVATAVGCALAGCSVRNLTLSDDDRARIKSLLREASPRHMKNFLDEAALTACDQLGFHAAPANSPDVTNNRIRNAVRQVAINLIPRLRAALHHDTLNGVFPS</sequence>
<evidence type="ECO:0000313" key="1">
    <source>
        <dbReference type="EMBL" id="MDJ1650118.1"/>
    </source>
</evidence>
<dbReference type="RefSeq" id="WP_283831467.1">
    <property type="nucleotide sequence ID" value="NZ_JASJEU010000008.1"/>
</dbReference>
<reference evidence="1 2" key="1">
    <citation type="submission" date="2023-05" db="EMBL/GenBank/DDBJ databases">
        <title>Gordonibacter KGMB12511T sp. nov., isolated from faeces of healthy Korean.</title>
        <authorList>
            <person name="Kim H.S."/>
            <person name="Kim J.-S."/>
            <person name="Suh M.K."/>
            <person name="Eom M.K."/>
            <person name="Do H.E."/>
            <person name="Lee J.-S."/>
        </authorList>
    </citation>
    <scope>NUCLEOTIDE SEQUENCE [LARGE SCALE GENOMIC DNA]</scope>
    <source>
        <strain evidence="1 2">KGMB12511</strain>
    </source>
</reference>
<dbReference type="EMBL" id="JASJEU010000008">
    <property type="protein sequence ID" value="MDJ1650118.1"/>
    <property type="molecule type" value="Genomic_DNA"/>
</dbReference>
<dbReference type="Pfam" id="PF19677">
    <property type="entry name" value="DUF6179"/>
    <property type="match status" value="1"/>
</dbReference>
<name>A0ABT7DNI3_9ACTN</name>
<accession>A0ABT7DNI3</accession>
<dbReference type="InterPro" id="IPR045751">
    <property type="entry name" value="DUF6179"/>
</dbReference>
<protein>
    <submittedName>
        <fullName evidence="1">DUF6179 domain-containing protein</fullName>
    </submittedName>
</protein>
<dbReference type="Proteomes" id="UP001232750">
    <property type="component" value="Unassembled WGS sequence"/>
</dbReference>
<organism evidence="1 2">
    <name type="scientific">Gordonibacter faecis</name>
    <dbReference type="NCBI Taxonomy" id="3047475"/>
    <lineage>
        <taxon>Bacteria</taxon>
        <taxon>Bacillati</taxon>
        <taxon>Actinomycetota</taxon>
        <taxon>Coriobacteriia</taxon>
        <taxon>Eggerthellales</taxon>
        <taxon>Eggerthellaceae</taxon>
        <taxon>Gordonibacter</taxon>
    </lineage>
</organism>
<evidence type="ECO:0000313" key="2">
    <source>
        <dbReference type="Proteomes" id="UP001232750"/>
    </source>
</evidence>
<gene>
    <name evidence="1" type="ORF">QNJ86_04855</name>
</gene>